<dbReference type="Proteomes" id="UP000821866">
    <property type="component" value="Chromosome 2"/>
</dbReference>
<evidence type="ECO:0000313" key="2">
    <source>
        <dbReference type="Proteomes" id="UP000821866"/>
    </source>
</evidence>
<keyword evidence="2" id="KW-1185">Reference proteome</keyword>
<name>A0A9J6EK84_RHIMP</name>
<accession>A0A9J6EK84</accession>
<evidence type="ECO:0000313" key="1">
    <source>
        <dbReference type="EMBL" id="KAH8034516.1"/>
    </source>
</evidence>
<proteinExistence type="predicted"/>
<dbReference type="EMBL" id="JABSTU010000004">
    <property type="protein sequence ID" value="KAH8034516.1"/>
    <property type="molecule type" value="Genomic_DNA"/>
</dbReference>
<gene>
    <name evidence="1" type="ORF">HPB51_025246</name>
</gene>
<dbReference type="AlphaFoldDB" id="A0A9J6EK84"/>
<reference evidence="1" key="2">
    <citation type="submission" date="2021-09" db="EMBL/GenBank/DDBJ databases">
        <authorList>
            <person name="Jia N."/>
            <person name="Wang J."/>
            <person name="Shi W."/>
            <person name="Du L."/>
            <person name="Sun Y."/>
            <person name="Zhan W."/>
            <person name="Jiang J."/>
            <person name="Wang Q."/>
            <person name="Zhang B."/>
            <person name="Ji P."/>
            <person name="Sakyi L.B."/>
            <person name="Cui X."/>
            <person name="Yuan T."/>
            <person name="Jiang B."/>
            <person name="Yang W."/>
            <person name="Lam T.T.-Y."/>
            <person name="Chang Q."/>
            <person name="Ding S."/>
            <person name="Wang X."/>
            <person name="Zhu J."/>
            <person name="Ruan X."/>
            <person name="Zhao L."/>
            <person name="Wei J."/>
            <person name="Que T."/>
            <person name="Du C."/>
            <person name="Cheng J."/>
            <person name="Dai P."/>
            <person name="Han X."/>
            <person name="Huang E."/>
            <person name="Gao Y."/>
            <person name="Liu J."/>
            <person name="Shao H."/>
            <person name="Ye R."/>
            <person name="Li L."/>
            <person name="Wei W."/>
            <person name="Wang X."/>
            <person name="Wang C."/>
            <person name="Huo Q."/>
            <person name="Li W."/>
            <person name="Guo W."/>
            <person name="Chen H."/>
            <person name="Chen S."/>
            <person name="Zhou L."/>
            <person name="Zhou L."/>
            <person name="Ni X."/>
            <person name="Tian J."/>
            <person name="Zhou Y."/>
            <person name="Sheng Y."/>
            <person name="Liu T."/>
            <person name="Pan Y."/>
            <person name="Xia L."/>
            <person name="Li J."/>
            <person name="Zhao F."/>
            <person name="Cao W."/>
        </authorList>
    </citation>
    <scope>NUCLEOTIDE SEQUENCE</scope>
    <source>
        <strain evidence="1">Rmic-2018</strain>
        <tissue evidence="1">Larvae</tissue>
    </source>
</reference>
<sequence>MAHLEASEKRVRCLIEGEEVLNAGHRICCGVKACNIDAVAIQGLCLQTSHVREKPHELELVFDVNSRIKRSAGHSPFCLILGQHLQYLDYHPHVCMGHHLSSEARVARATDGSARINQ</sequence>
<reference evidence="1" key="1">
    <citation type="journal article" date="2020" name="Cell">
        <title>Large-Scale Comparative Analyses of Tick Genomes Elucidate Their Genetic Diversity and Vector Capacities.</title>
        <authorList>
            <consortium name="Tick Genome and Microbiome Consortium (TIGMIC)"/>
            <person name="Jia N."/>
            <person name="Wang J."/>
            <person name="Shi W."/>
            <person name="Du L."/>
            <person name="Sun Y."/>
            <person name="Zhan W."/>
            <person name="Jiang J.F."/>
            <person name="Wang Q."/>
            <person name="Zhang B."/>
            <person name="Ji P."/>
            <person name="Bell-Sakyi L."/>
            <person name="Cui X.M."/>
            <person name="Yuan T.T."/>
            <person name="Jiang B.G."/>
            <person name="Yang W.F."/>
            <person name="Lam T.T."/>
            <person name="Chang Q.C."/>
            <person name="Ding S.J."/>
            <person name="Wang X.J."/>
            <person name="Zhu J.G."/>
            <person name="Ruan X.D."/>
            <person name="Zhao L."/>
            <person name="Wei J.T."/>
            <person name="Ye R.Z."/>
            <person name="Que T.C."/>
            <person name="Du C.H."/>
            <person name="Zhou Y.H."/>
            <person name="Cheng J.X."/>
            <person name="Dai P.F."/>
            <person name="Guo W.B."/>
            <person name="Han X.H."/>
            <person name="Huang E.J."/>
            <person name="Li L.F."/>
            <person name="Wei W."/>
            <person name="Gao Y.C."/>
            <person name="Liu J.Z."/>
            <person name="Shao H.Z."/>
            <person name="Wang X."/>
            <person name="Wang C.C."/>
            <person name="Yang T.C."/>
            <person name="Huo Q.B."/>
            <person name="Li W."/>
            <person name="Chen H.Y."/>
            <person name="Chen S.E."/>
            <person name="Zhou L.G."/>
            <person name="Ni X.B."/>
            <person name="Tian J.H."/>
            <person name="Sheng Y."/>
            <person name="Liu T."/>
            <person name="Pan Y.S."/>
            <person name="Xia L.Y."/>
            <person name="Li J."/>
            <person name="Zhao F."/>
            <person name="Cao W.C."/>
        </authorList>
    </citation>
    <scope>NUCLEOTIDE SEQUENCE</scope>
    <source>
        <strain evidence="1">Rmic-2018</strain>
    </source>
</reference>
<comment type="caution">
    <text evidence="1">The sequence shown here is derived from an EMBL/GenBank/DDBJ whole genome shotgun (WGS) entry which is preliminary data.</text>
</comment>
<protein>
    <submittedName>
        <fullName evidence="1">Uncharacterized protein</fullName>
    </submittedName>
</protein>
<organism evidence="1 2">
    <name type="scientific">Rhipicephalus microplus</name>
    <name type="common">Cattle tick</name>
    <name type="synonym">Boophilus microplus</name>
    <dbReference type="NCBI Taxonomy" id="6941"/>
    <lineage>
        <taxon>Eukaryota</taxon>
        <taxon>Metazoa</taxon>
        <taxon>Ecdysozoa</taxon>
        <taxon>Arthropoda</taxon>
        <taxon>Chelicerata</taxon>
        <taxon>Arachnida</taxon>
        <taxon>Acari</taxon>
        <taxon>Parasitiformes</taxon>
        <taxon>Ixodida</taxon>
        <taxon>Ixodoidea</taxon>
        <taxon>Ixodidae</taxon>
        <taxon>Rhipicephalinae</taxon>
        <taxon>Rhipicephalus</taxon>
        <taxon>Boophilus</taxon>
    </lineage>
</organism>